<evidence type="ECO:0000313" key="4">
    <source>
        <dbReference type="EMBL" id="EYC50505.1"/>
    </source>
</evidence>
<dbReference type="AlphaFoldDB" id="A0A016XF28"/>
<evidence type="ECO:0000313" key="5">
    <source>
        <dbReference type="Proteomes" id="UP000023268"/>
    </source>
</evidence>
<comment type="caution">
    <text evidence="4">The sequence shown here is derived from an EMBL/GenBank/DDBJ whole genome shotgun (WGS) entry which is preliminary data.</text>
</comment>
<dbReference type="STRING" id="1458275.AZ34_05130"/>
<dbReference type="EMBL" id="JEMG01000001">
    <property type="protein sequence ID" value="EYC50505.1"/>
    <property type="molecule type" value="Genomic_DNA"/>
</dbReference>
<dbReference type="InterPro" id="IPR000498">
    <property type="entry name" value="OmpA-like_TM_dom"/>
</dbReference>
<proteinExistence type="predicted"/>
<dbReference type="Pfam" id="PF01389">
    <property type="entry name" value="OmpA_membrane"/>
    <property type="match status" value="1"/>
</dbReference>
<dbReference type="SUPFAM" id="SSF56925">
    <property type="entry name" value="OMPA-like"/>
    <property type="match status" value="1"/>
</dbReference>
<evidence type="ECO:0000256" key="2">
    <source>
        <dbReference type="SAM" id="SignalP"/>
    </source>
</evidence>
<comment type="subcellular location">
    <subcellularLocation>
        <location evidence="1">Cell outer membrane</location>
    </subcellularLocation>
</comment>
<dbReference type="OrthoDB" id="5360144at2"/>
<dbReference type="GO" id="GO:0009279">
    <property type="term" value="C:cell outer membrane"/>
    <property type="evidence" value="ECO:0007669"/>
    <property type="project" value="UniProtKB-SubCell"/>
</dbReference>
<accession>A0A016XF28</accession>
<protein>
    <submittedName>
        <fullName evidence="4">Membrane protein</fullName>
    </submittedName>
</protein>
<sequence>MTQSRFLLSGICVALATLTLATGASAQNSMYDDGNSYFELTTGRTHFGLGGGNGFYHSDHLDRSYGVAMGRYFQSSNLGMELGYTDFGDVHRLGRSTEAQGINLSLIGRAQLGNAFNVLGQIGGVYSRTDVSSRPGSGASDTGTEHGLDWTYGVGLEYVFTRRVSGVLQYDGYRMDFADKGRERITNLALGLRYLY</sequence>
<dbReference type="RefSeq" id="WP_035605481.1">
    <property type="nucleotide sequence ID" value="NZ_JEMG01000001.1"/>
</dbReference>
<keyword evidence="2" id="KW-0732">Signal</keyword>
<evidence type="ECO:0000259" key="3">
    <source>
        <dbReference type="Pfam" id="PF01389"/>
    </source>
</evidence>
<dbReference type="Gene3D" id="2.40.160.20">
    <property type="match status" value="1"/>
</dbReference>
<gene>
    <name evidence="4" type="ORF">AZ34_05130</name>
</gene>
<dbReference type="InterPro" id="IPR011250">
    <property type="entry name" value="OMP/PagP_B-barrel"/>
</dbReference>
<name>A0A016XF28_9BURK</name>
<organism evidence="4 5">
    <name type="scientific">Hylemonella gracilis str. Niagara R</name>
    <dbReference type="NCBI Taxonomy" id="1458275"/>
    <lineage>
        <taxon>Bacteria</taxon>
        <taxon>Pseudomonadati</taxon>
        <taxon>Pseudomonadota</taxon>
        <taxon>Betaproteobacteria</taxon>
        <taxon>Burkholderiales</taxon>
        <taxon>Comamonadaceae</taxon>
        <taxon>Hylemonella</taxon>
    </lineage>
</organism>
<evidence type="ECO:0000256" key="1">
    <source>
        <dbReference type="ARBA" id="ARBA00004442"/>
    </source>
</evidence>
<feature type="signal peptide" evidence="2">
    <location>
        <begin position="1"/>
        <end position="26"/>
    </location>
</feature>
<dbReference type="Proteomes" id="UP000023268">
    <property type="component" value="Unassembled WGS sequence"/>
</dbReference>
<reference evidence="4 5" key="1">
    <citation type="submission" date="2014-02" db="EMBL/GenBank/DDBJ databases">
        <title>Draft Genome of Hylemonella gracilis isolated from the Niagara River.</title>
        <authorList>
            <person name="Pawlowski D.R."/>
            <person name="Koudelka G.B."/>
        </authorList>
    </citation>
    <scope>NUCLEOTIDE SEQUENCE [LARGE SCALE GENOMIC DNA]</scope>
    <source>
        <strain evidence="4 5">Niagara R</strain>
    </source>
</reference>
<dbReference type="eggNOG" id="COG3637">
    <property type="taxonomic scope" value="Bacteria"/>
</dbReference>
<feature type="domain" description="Outer membrane protein OmpA-like transmembrane" evidence="3">
    <location>
        <begin position="21"/>
        <end position="177"/>
    </location>
</feature>
<feature type="chain" id="PRO_5001492402" evidence="2">
    <location>
        <begin position="27"/>
        <end position="196"/>
    </location>
</feature>